<proteinExistence type="predicted"/>
<dbReference type="SMART" id="SM00347">
    <property type="entry name" value="HTH_MARR"/>
    <property type="match status" value="1"/>
</dbReference>
<reference evidence="8 9" key="1">
    <citation type="submission" date="2019-03" db="EMBL/GenBank/DDBJ databases">
        <title>Roseomonas sp. a novel Roseomonas species isolated from Sea whip Gorgonian.</title>
        <authorList>
            <person name="Li F."/>
            <person name="Pan X."/>
            <person name="Huang S."/>
            <person name="Li Z."/>
            <person name="Meng B."/>
        </authorList>
    </citation>
    <scope>NUCLEOTIDE SEQUENCE [LARGE SCALE GENOMIC DNA]</scope>
    <source>
        <strain evidence="8 9">M0104</strain>
    </source>
</reference>
<keyword evidence="9" id="KW-1185">Reference proteome</keyword>
<dbReference type="InterPro" id="IPR036390">
    <property type="entry name" value="WH_DNA-bd_sf"/>
</dbReference>
<dbReference type="PANTHER" id="PTHR33164">
    <property type="entry name" value="TRANSCRIPTIONAL REGULATOR, MARR FAMILY"/>
    <property type="match status" value="1"/>
</dbReference>
<evidence type="ECO:0000256" key="5">
    <source>
        <dbReference type="ARBA" id="ARBA00023163"/>
    </source>
</evidence>
<dbReference type="InterPro" id="IPR000835">
    <property type="entry name" value="HTH_MarR-typ"/>
</dbReference>
<evidence type="ECO:0000256" key="1">
    <source>
        <dbReference type="ARBA" id="ARBA00004496"/>
    </source>
</evidence>
<dbReference type="GO" id="GO:0003677">
    <property type="term" value="F:DNA binding"/>
    <property type="evidence" value="ECO:0007669"/>
    <property type="project" value="UniProtKB-KW"/>
</dbReference>
<dbReference type="GO" id="GO:0005737">
    <property type="term" value="C:cytoplasm"/>
    <property type="evidence" value="ECO:0007669"/>
    <property type="project" value="UniProtKB-SubCell"/>
</dbReference>
<accession>A0A845B7S1</accession>
<evidence type="ECO:0000259" key="7">
    <source>
        <dbReference type="PROSITE" id="PS50995"/>
    </source>
</evidence>
<sequence length="150" mass="16318">MTEIPGCGRLEDNLCFAVYAANHAFTAAYKPLLEPFGLTYPQYLVLLILWEREGQTVKEIGGRLHLDSGTLTPLLKRMEANGLVRRERDAADERQVRIRLAGRGIALRSAVAGIRDRLACTLDEAEEAIGALRDALATLTGRLRGAGSAG</sequence>
<gene>
    <name evidence="8" type="ORF">E0493_02110</name>
</gene>
<protein>
    <submittedName>
        <fullName evidence="8">MarR family transcriptional regulator</fullName>
    </submittedName>
</protein>
<dbReference type="AlphaFoldDB" id="A0A845B7S1"/>
<evidence type="ECO:0000256" key="3">
    <source>
        <dbReference type="ARBA" id="ARBA00023015"/>
    </source>
</evidence>
<dbReference type="Proteomes" id="UP000460715">
    <property type="component" value="Unassembled WGS sequence"/>
</dbReference>
<name>A0A845B7S1_9PROT</name>
<dbReference type="GO" id="GO:0006950">
    <property type="term" value="P:response to stress"/>
    <property type="evidence" value="ECO:0007669"/>
    <property type="project" value="TreeGrafter"/>
</dbReference>
<dbReference type="PANTHER" id="PTHR33164:SF5">
    <property type="entry name" value="ORGANIC HYDROPEROXIDE RESISTANCE TRANSCRIPTIONAL REGULATOR"/>
    <property type="match status" value="1"/>
</dbReference>
<keyword evidence="4" id="KW-0238">DNA-binding</keyword>
<keyword evidence="2" id="KW-0963">Cytoplasm</keyword>
<feature type="coiled-coil region" evidence="6">
    <location>
        <begin position="115"/>
        <end position="142"/>
    </location>
</feature>
<dbReference type="InterPro" id="IPR036388">
    <property type="entry name" value="WH-like_DNA-bd_sf"/>
</dbReference>
<evidence type="ECO:0000256" key="6">
    <source>
        <dbReference type="SAM" id="Coils"/>
    </source>
</evidence>
<dbReference type="GO" id="GO:0003700">
    <property type="term" value="F:DNA-binding transcription factor activity"/>
    <property type="evidence" value="ECO:0007669"/>
    <property type="project" value="InterPro"/>
</dbReference>
<keyword evidence="6" id="KW-0175">Coiled coil</keyword>
<dbReference type="InterPro" id="IPR039422">
    <property type="entry name" value="MarR/SlyA-like"/>
</dbReference>
<evidence type="ECO:0000256" key="2">
    <source>
        <dbReference type="ARBA" id="ARBA00022490"/>
    </source>
</evidence>
<evidence type="ECO:0000256" key="4">
    <source>
        <dbReference type="ARBA" id="ARBA00023125"/>
    </source>
</evidence>
<keyword evidence="3" id="KW-0805">Transcription regulation</keyword>
<dbReference type="FunFam" id="1.10.10.10:FF:000163">
    <property type="entry name" value="MarR family transcriptional regulator"/>
    <property type="match status" value="1"/>
</dbReference>
<dbReference type="Pfam" id="PF01047">
    <property type="entry name" value="MarR"/>
    <property type="match status" value="1"/>
</dbReference>
<dbReference type="EMBL" id="SNVJ01000002">
    <property type="protein sequence ID" value="MXP62146.1"/>
    <property type="molecule type" value="Genomic_DNA"/>
</dbReference>
<dbReference type="PROSITE" id="PS50995">
    <property type="entry name" value="HTH_MARR_2"/>
    <property type="match status" value="1"/>
</dbReference>
<evidence type="ECO:0000313" key="9">
    <source>
        <dbReference type="Proteomes" id="UP000460715"/>
    </source>
</evidence>
<organism evidence="8 9">
    <name type="scientific">Teichococcus coralli</name>
    <dbReference type="NCBI Taxonomy" id="2545983"/>
    <lineage>
        <taxon>Bacteria</taxon>
        <taxon>Pseudomonadati</taxon>
        <taxon>Pseudomonadota</taxon>
        <taxon>Alphaproteobacteria</taxon>
        <taxon>Acetobacterales</taxon>
        <taxon>Roseomonadaceae</taxon>
        <taxon>Roseomonas</taxon>
    </lineage>
</organism>
<keyword evidence="5" id="KW-0804">Transcription</keyword>
<dbReference type="RefSeq" id="WP_160935278.1">
    <property type="nucleotide sequence ID" value="NZ_SNVJ01000002.1"/>
</dbReference>
<dbReference type="SUPFAM" id="SSF46785">
    <property type="entry name" value="Winged helix' DNA-binding domain"/>
    <property type="match status" value="1"/>
</dbReference>
<comment type="caution">
    <text evidence="8">The sequence shown here is derived from an EMBL/GenBank/DDBJ whole genome shotgun (WGS) entry which is preliminary data.</text>
</comment>
<evidence type="ECO:0000313" key="8">
    <source>
        <dbReference type="EMBL" id="MXP62146.1"/>
    </source>
</evidence>
<dbReference type="Gene3D" id="1.10.10.10">
    <property type="entry name" value="Winged helix-like DNA-binding domain superfamily/Winged helix DNA-binding domain"/>
    <property type="match status" value="1"/>
</dbReference>
<feature type="domain" description="HTH marR-type" evidence="7">
    <location>
        <begin position="11"/>
        <end position="148"/>
    </location>
</feature>
<comment type="subcellular location">
    <subcellularLocation>
        <location evidence="1">Cytoplasm</location>
    </subcellularLocation>
</comment>
<dbReference type="OrthoDB" id="9806864at2"/>